<accession>A0A5N5F9V1</accession>
<gene>
    <name evidence="4" type="ORF">D8674_009824</name>
</gene>
<dbReference type="InterPro" id="IPR001461">
    <property type="entry name" value="Aspartic_peptidase_A1"/>
</dbReference>
<dbReference type="InterPro" id="IPR021109">
    <property type="entry name" value="Peptidase_aspartic_dom_sf"/>
</dbReference>
<reference evidence="5" key="2">
    <citation type="submission" date="2019-10" db="EMBL/GenBank/DDBJ databases">
        <title>A de novo genome assembly of a pear dwarfing rootstock.</title>
        <authorList>
            <person name="Wang F."/>
            <person name="Wang J."/>
            <person name="Li S."/>
            <person name="Zhang Y."/>
            <person name="Fang M."/>
            <person name="Ma L."/>
            <person name="Zhao Y."/>
            <person name="Jiang S."/>
        </authorList>
    </citation>
    <scope>NUCLEOTIDE SEQUENCE [LARGE SCALE GENOMIC DNA]</scope>
</reference>
<feature type="domain" description="Peptidase A1" evidence="3">
    <location>
        <begin position="45"/>
        <end position="350"/>
    </location>
</feature>
<dbReference type="InterPro" id="IPR032799">
    <property type="entry name" value="TAXi_C"/>
</dbReference>
<dbReference type="EMBL" id="SMOL01000753">
    <property type="protein sequence ID" value="KAB2599553.1"/>
    <property type="molecule type" value="Genomic_DNA"/>
</dbReference>
<feature type="chain" id="PRO_5024373823" evidence="2">
    <location>
        <begin position="24"/>
        <end position="350"/>
    </location>
</feature>
<dbReference type="AlphaFoldDB" id="A0A5N5F9V1"/>
<dbReference type="InterPro" id="IPR033121">
    <property type="entry name" value="PEPTIDASE_A1"/>
</dbReference>
<keyword evidence="5" id="KW-1185">Reference proteome</keyword>
<dbReference type="PROSITE" id="PS51767">
    <property type="entry name" value="PEPTIDASE_A1"/>
    <property type="match status" value="1"/>
</dbReference>
<comment type="similarity">
    <text evidence="1">Belongs to the peptidase A1 family.</text>
</comment>
<evidence type="ECO:0000259" key="3">
    <source>
        <dbReference type="PROSITE" id="PS51767"/>
    </source>
</evidence>
<organism evidence="4 5">
    <name type="scientific">Pyrus ussuriensis x Pyrus communis</name>
    <dbReference type="NCBI Taxonomy" id="2448454"/>
    <lineage>
        <taxon>Eukaryota</taxon>
        <taxon>Viridiplantae</taxon>
        <taxon>Streptophyta</taxon>
        <taxon>Embryophyta</taxon>
        <taxon>Tracheophyta</taxon>
        <taxon>Spermatophyta</taxon>
        <taxon>Magnoliopsida</taxon>
        <taxon>eudicotyledons</taxon>
        <taxon>Gunneridae</taxon>
        <taxon>Pentapetalae</taxon>
        <taxon>rosids</taxon>
        <taxon>fabids</taxon>
        <taxon>Rosales</taxon>
        <taxon>Rosaceae</taxon>
        <taxon>Amygdaloideae</taxon>
        <taxon>Maleae</taxon>
        <taxon>Pyrus</taxon>
    </lineage>
</organism>
<dbReference type="Proteomes" id="UP000327157">
    <property type="component" value="Chromosome 13"/>
</dbReference>
<protein>
    <submittedName>
        <fullName evidence="4">Basic 7S globulin</fullName>
    </submittedName>
</protein>
<dbReference type="PANTHER" id="PTHR47965:SF46">
    <property type="entry name" value="BASIC 7S GLOBULIN-LIKE"/>
    <property type="match status" value="1"/>
</dbReference>
<reference evidence="4 5" key="1">
    <citation type="submission" date="2019-09" db="EMBL/GenBank/DDBJ databases">
        <authorList>
            <person name="Ou C."/>
        </authorList>
    </citation>
    <scope>NUCLEOTIDE SEQUENCE [LARGE SCALE GENOMIC DNA]</scope>
    <source>
        <strain evidence="4">S2</strain>
        <tissue evidence="4">Leaf</tissue>
    </source>
</reference>
<dbReference type="Pfam" id="PF14543">
    <property type="entry name" value="TAXi_N"/>
    <property type="match status" value="1"/>
</dbReference>
<dbReference type="SUPFAM" id="SSF50630">
    <property type="entry name" value="Acid proteases"/>
    <property type="match status" value="1"/>
</dbReference>
<comment type="caution">
    <text evidence="4">The sequence shown here is derived from an EMBL/GenBank/DDBJ whole genome shotgun (WGS) entry which is preliminary data.</text>
</comment>
<proteinExistence type="inferred from homology"/>
<feature type="signal peptide" evidence="2">
    <location>
        <begin position="1"/>
        <end position="23"/>
    </location>
</feature>
<dbReference type="GO" id="GO:0006508">
    <property type="term" value="P:proteolysis"/>
    <property type="evidence" value="ECO:0007669"/>
    <property type="project" value="InterPro"/>
</dbReference>
<dbReference type="Pfam" id="PF14541">
    <property type="entry name" value="TAXi_C"/>
    <property type="match status" value="1"/>
</dbReference>
<keyword evidence="2" id="KW-0732">Signal</keyword>
<reference evidence="4 5" key="3">
    <citation type="submission" date="2019-11" db="EMBL/GenBank/DDBJ databases">
        <title>A de novo genome assembly of a pear dwarfing rootstock.</title>
        <authorList>
            <person name="Wang F."/>
            <person name="Wang J."/>
            <person name="Li S."/>
            <person name="Zhang Y."/>
            <person name="Fang M."/>
            <person name="Ma L."/>
            <person name="Zhao Y."/>
            <person name="Jiang S."/>
        </authorList>
    </citation>
    <scope>NUCLEOTIDE SEQUENCE [LARGE SCALE GENOMIC DNA]</scope>
    <source>
        <strain evidence="4">S2</strain>
        <tissue evidence="4">Leaf</tissue>
    </source>
</reference>
<dbReference type="PANTHER" id="PTHR47965">
    <property type="entry name" value="ASPARTYL PROTEASE-RELATED"/>
    <property type="match status" value="1"/>
</dbReference>
<name>A0A5N5F9V1_9ROSA</name>
<dbReference type="Gene3D" id="2.40.70.10">
    <property type="entry name" value="Acid Proteases"/>
    <property type="match status" value="2"/>
</dbReference>
<evidence type="ECO:0000256" key="1">
    <source>
        <dbReference type="ARBA" id="ARBA00007447"/>
    </source>
</evidence>
<evidence type="ECO:0000313" key="4">
    <source>
        <dbReference type="EMBL" id="KAB2599553.1"/>
    </source>
</evidence>
<sequence>MASSLHFLLLFSSLLYNFSIYQAKPFNPTDGLIFHVKKDVSTLQYVTEIHIGTPLLLSKLAVDLGGPFPWFNCAPSSSSRLVNKRSIQCLAAKPKTHQYQGSNKKCHIFTENRITQMAIQGDLVEDIMAINQVTDGSKTGSKSITTVDYNFQFSCAPMLLLNGLASGAKGMLGLGRTQMSLTSQISAQLSSKLQFIICLSSSNGVVLHENGHRSSNFRTKIPDSMIYTPLVNQVETPHEYVINLKSIKISGKKLSLGIEEGKIKLSTIVPYTTMESSIYATFTKAYEQTATSMNITRVSPVAPFGQCFSSRENDGTLVGPKVPAIDLVLQSEMVKWRIHGRNSMVQELLG</sequence>
<dbReference type="GO" id="GO:0004190">
    <property type="term" value="F:aspartic-type endopeptidase activity"/>
    <property type="evidence" value="ECO:0007669"/>
    <property type="project" value="InterPro"/>
</dbReference>
<evidence type="ECO:0000313" key="5">
    <source>
        <dbReference type="Proteomes" id="UP000327157"/>
    </source>
</evidence>
<dbReference type="InterPro" id="IPR032861">
    <property type="entry name" value="TAXi_N"/>
</dbReference>
<evidence type="ECO:0000256" key="2">
    <source>
        <dbReference type="SAM" id="SignalP"/>
    </source>
</evidence>
<dbReference type="OrthoDB" id="1162128at2759"/>